<dbReference type="AlphaFoldDB" id="A0A9P0KJR1"/>
<feature type="region of interest" description="Disordered" evidence="1">
    <location>
        <begin position="130"/>
        <end position="153"/>
    </location>
</feature>
<sequence>MQACTQPKKQGILKISLLSRKLKRDCVVKGYSHQKKHQKNSNGKRHWNSLPPHLEKYPVSLCKSHHQNTANYPAKIRKTLLNLITTPTLVLTVNVNNKLTGRVRTLRYSTVVTWNKGCLSYQKSRVFSSATKGQTRRSRTTQARTQLKQQGSI</sequence>
<evidence type="ECO:0000313" key="3">
    <source>
        <dbReference type="Proteomes" id="UP001152888"/>
    </source>
</evidence>
<feature type="region of interest" description="Disordered" evidence="1">
    <location>
        <begin position="31"/>
        <end position="50"/>
    </location>
</feature>
<gene>
    <name evidence="2" type="ORF">ACAOBT_LOCUS11141</name>
</gene>
<dbReference type="Proteomes" id="UP001152888">
    <property type="component" value="Unassembled WGS sequence"/>
</dbReference>
<proteinExistence type="predicted"/>
<dbReference type="EMBL" id="CAKOFQ010006826">
    <property type="protein sequence ID" value="CAH1974504.1"/>
    <property type="molecule type" value="Genomic_DNA"/>
</dbReference>
<accession>A0A9P0KJR1</accession>
<evidence type="ECO:0000256" key="1">
    <source>
        <dbReference type="SAM" id="MobiDB-lite"/>
    </source>
</evidence>
<keyword evidence="3" id="KW-1185">Reference proteome</keyword>
<organism evidence="2 3">
    <name type="scientific">Acanthoscelides obtectus</name>
    <name type="common">Bean weevil</name>
    <name type="synonym">Bruchus obtectus</name>
    <dbReference type="NCBI Taxonomy" id="200917"/>
    <lineage>
        <taxon>Eukaryota</taxon>
        <taxon>Metazoa</taxon>
        <taxon>Ecdysozoa</taxon>
        <taxon>Arthropoda</taxon>
        <taxon>Hexapoda</taxon>
        <taxon>Insecta</taxon>
        <taxon>Pterygota</taxon>
        <taxon>Neoptera</taxon>
        <taxon>Endopterygota</taxon>
        <taxon>Coleoptera</taxon>
        <taxon>Polyphaga</taxon>
        <taxon>Cucujiformia</taxon>
        <taxon>Chrysomeloidea</taxon>
        <taxon>Chrysomelidae</taxon>
        <taxon>Bruchinae</taxon>
        <taxon>Bruchini</taxon>
        <taxon>Acanthoscelides</taxon>
    </lineage>
</organism>
<protein>
    <submittedName>
        <fullName evidence="2">Uncharacterized protein</fullName>
    </submittedName>
</protein>
<reference evidence="2" key="1">
    <citation type="submission" date="2022-03" db="EMBL/GenBank/DDBJ databases">
        <authorList>
            <person name="Sayadi A."/>
        </authorList>
    </citation>
    <scope>NUCLEOTIDE SEQUENCE</scope>
</reference>
<name>A0A9P0KJR1_ACAOB</name>
<feature type="compositionally biased region" description="Basic residues" evidence="1">
    <location>
        <begin position="32"/>
        <end position="47"/>
    </location>
</feature>
<comment type="caution">
    <text evidence="2">The sequence shown here is derived from an EMBL/GenBank/DDBJ whole genome shotgun (WGS) entry which is preliminary data.</text>
</comment>
<evidence type="ECO:0000313" key="2">
    <source>
        <dbReference type="EMBL" id="CAH1974504.1"/>
    </source>
</evidence>